<dbReference type="EMBL" id="CAJPEV010000369">
    <property type="protein sequence ID" value="CAG0884548.1"/>
    <property type="molecule type" value="Genomic_DNA"/>
</dbReference>
<keyword evidence="2" id="KW-1185">Reference proteome</keyword>
<dbReference type="OrthoDB" id="5946508at2759"/>
<dbReference type="InterPro" id="IPR021475">
    <property type="entry name" value="Pants/Emi1-like"/>
</dbReference>
<gene>
    <name evidence="1" type="ORF">DSTB1V02_LOCUS3046</name>
</gene>
<feature type="non-terminal residue" evidence="1">
    <location>
        <position position="1"/>
    </location>
</feature>
<dbReference type="EMBL" id="LR899886">
    <property type="protein sequence ID" value="CAD7243112.1"/>
    <property type="molecule type" value="Genomic_DNA"/>
</dbReference>
<evidence type="ECO:0000313" key="1">
    <source>
        <dbReference type="EMBL" id="CAD7243112.1"/>
    </source>
</evidence>
<dbReference type="Proteomes" id="UP000677054">
    <property type="component" value="Unassembled WGS sequence"/>
</dbReference>
<accession>A0A7R8X327</accession>
<dbReference type="AlphaFoldDB" id="A0A7R8X327"/>
<dbReference type="Pfam" id="PF11326">
    <property type="entry name" value="PANTS-like"/>
    <property type="match status" value="1"/>
</dbReference>
<protein>
    <submittedName>
        <fullName evidence="1">Uncharacterized protein</fullName>
    </submittedName>
</protein>
<name>A0A7R8X327_9CRUS</name>
<proteinExistence type="predicted"/>
<organism evidence="1">
    <name type="scientific">Darwinula stevensoni</name>
    <dbReference type="NCBI Taxonomy" id="69355"/>
    <lineage>
        <taxon>Eukaryota</taxon>
        <taxon>Metazoa</taxon>
        <taxon>Ecdysozoa</taxon>
        <taxon>Arthropoda</taxon>
        <taxon>Crustacea</taxon>
        <taxon>Oligostraca</taxon>
        <taxon>Ostracoda</taxon>
        <taxon>Podocopa</taxon>
        <taxon>Podocopida</taxon>
        <taxon>Darwinulocopina</taxon>
        <taxon>Darwinuloidea</taxon>
        <taxon>Darwinulidae</taxon>
        <taxon>Darwinula</taxon>
    </lineage>
</organism>
<sequence length="90" mass="10822">MMAASSDHVSPEDPTFTDALYGSEREKQLLEKTWMVKPCFVYEEDYRECKRIRGRFQQYYVEGKMKDCSMLFHMQTNCKRWTKESNFDAL</sequence>
<evidence type="ECO:0000313" key="2">
    <source>
        <dbReference type="Proteomes" id="UP000677054"/>
    </source>
</evidence>
<reference evidence="1" key="1">
    <citation type="submission" date="2020-11" db="EMBL/GenBank/DDBJ databases">
        <authorList>
            <person name="Tran Van P."/>
        </authorList>
    </citation>
    <scope>NUCLEOTIDE SEQUENCE</scope>
</reference>